<evidence type="ECO:0000313" key="1">
    <source>
        <dbReference type="EMBL" id="QEC77703.1"/>
    </source>
</evidence>
<dbReference type="KEGG" id="mgk:FSB76_17795"/>
<accession>A0A5B8W1V8</accession>
<dbReference type="EMBL" id="CP042437">
    <property type="protein sequence ID" value="QEC77703.1"/>
    <property type="molecule type" value="Genomic_DNA"/>
</dbReference>
<dbReference type="OrthoDB" id="964329at2"/>
<organism evidence="1 2">
    <name type="scientific">Mucilaginibacter ginsenosidivorax</name>
    <dbReference type="NCBI Taxonomy" id="862126"/>
    <lineage>
        <taxon>Bacteria</taxon>
        <taxon>Pseudomonadati</taxon>
        <taxon>Bacteroidota</taxon>
        <taxon>Sphingobacteriia</taxon>
        <taxon>Sphingobacteriales</taxon>
        <taxon>Sphingobacteriaceae</taxon>
        <taxon>Mucilaginibacter</taxon>
    </lineage>
</organism>
<sequence length="72" mass="8171">MIRTVVKPVNRNISISLPEDFVGKQVEVIAFTIEEANKSTEIKDDVKTHFASEKVLSKDWLTPGEDLAWQDL</sequence>
<name>A0A5B8W1V8_9SPHI</name>
<keyword evidence="2" id="KW-1185">Reference proteome</keyword>
<dbReference type="AlphaFoldDB" id="A0A5B8W1V8"/>
<gene>
    <name evidence="1" type="ORF">FSB76_17795</name>
</gene>
<reference evidence="1 2" key="1">
    <citation type="journal article" date="2013" name="J. Microbiol.">
        <title>Mucilaginibacter ginsenosidivorax sp. nov., with ginsenoside converting activity isolated from sediment.</title>
        <authorList>
            <person name="Kim J.K."/>
            <person name="Choi T.E."/>
            <person name="Liu Q.M."/>
            <person name="Park H.Y."/>
            <person name="Yi T.H."/>
            <person name="Yoon M.H."/>
            <person name="Kim S.C."/>
            <person name="Im W.T."/>
        </authorList>
    </citation>
    <scope>NUCLEOTIDE SEQUENCE [LARGE SCALE GENOMIC DNA]</scope>
    <source>
        <strain evidence="1 2">KHI28</strain>
    </source>
</reference>
<evidence type="ECO:0000313" key="2">
    <source>
        <dbReference type="Proteomes" id="UP000321362"/>
    </source>
</evidence>
<protein>
    <submittedName>
        <fullName evidence="1">DUF2281 domain-containing protein</fullName>
    </submittedName>
</protein>
<proteinExistence type="predicted"/>
<dbReference type="RefSeq" id="WP_147055644.1">
    <property type="nucleotide sequence ID" value="NZ_CP042437.1"/>
</dbReference>
<dbReference type="Proteomes" id="UP000321362">
    <property type="component" value="Chromosome"/>
</dbReference>